<organism evidence="1 2">
    <name type="scientific">Candidatus Enterococcus lowellii</name>
    <dbReference type="NCBI Taxonomy" id="2230877"/>
    <lineage>
        <taxon>Bacteria</taxon>
        <taxon>Bacillati</taxon>
        <taxon>Bacillota</taxon>
        <taxon>Bacilli</taxon>
        <taxon>Lactobacillales</taxon>
        <taxon>Enterococcaceae</taxon>
        <taxon>Enterococcus</taxon>
    </lineage>
</organism>
<reference evidence="1 2" key="1">
    <citation type="submission" date="2021-03" db="EMBL/GenBank/DDBJ databases">
        <authorList>
            <person name="Gilmore M.S."/>
            <person name="Schwartzman J."/>
            <person name="Van Tyne D."/>
            <person name="Martin M."/>
            <person name="Earl A.M."/>
            <person name="Manson A.L."/>
            <person name="Straub T."/>
            <person name="Salamzade R."/>
            <person name="Saavedra J."/>
            <person name="Lebreton F."/>
            <person name="Prichula J."/>
            <person name="Schaufler K."/>
            <person name="Gaca A."/>
            <person name="Sgardioli B."/>
            <person name="Wagenaar J."/>
            <person name="Strong T."/>
        </authorList>
    </citation>
    <scope>NUCLEOTIDE SEQUENCE [LARGE SCALE GENOMIC DNA]</scope>
    <source>
        <strain evidence="1 2">DIV2402</strain>
    </source>
</reference>
<evidence type="ECO:0000313" key="2">
    <source>
        <dbReference type="Proteomes" id="UP000664701"/>
    </source>
</evidence>
<keyword evidence="2" id="KW-1185">Reference proteome</keyword>
<gene>
    <name evidence="1" type="ORF">DOK78_001726</name>
</gene>
<proteinExistence type="predicted"/>
<evidence type="ECO:0000313" key="1">
    <source>
        <dbReference type="EMBL" id="WYJ77088.1"/>
    </source>
</evidence>
<dbReference type="EMBL" id="CP147251">
    <property type="protein sequence ID" value="WYJ77088.1"/>
    <property type="molecule type" value="Genomic_DNA"/>
</dbReference>
<dbReference type="Proteomes" id="UP000664701">
    <property type="component" value="Chromosome"/>
</dbReference>
<protein>
    <submittedName>
        <fullName evidence="1">Uncharacterized protein</fullName>
    </submittedName>
</protein>
<reference evidence="1 2" key="2">
    <citation type="submission" date="2024-03" db="EMBL/GenBank/DDBJ databases">
        <title>The Genome Sequence of Enterococcus sp. DIV2402.</title>
        <authorList>
            <consortium name="The Broad Institute Genomics Platform"/>
            <consortium name="The Broad Institute Microbial Omics Core"/>
            <consortium name="The Broad Institute Genomic Center for Infectious Diseases"/>
            <person name="Earl A."/>
            <person name="Manson A."/>
            <person name="Gilmore M."/>
            <person name="Schwartman J."/>
            <person name="Shea T."/>
            <person name="Abouelleil A."/>
            <person name="Cao P."/>
            <person name="Chapman S."/>
            <person name="Cusick C."/>
            <person name="Young S."/>
            <person name="Neafsey D."/>
            <person name="Nusbaum C."/>
            <person name="Birren B."/>
        </authorList>
    </citation>
    <scope>NUCLEOTIDE SEQUENCE [LARGE SCALE GENOMIC DNA]</scope>
    <source>
        <strain evidence="1 2">DIV2402</strain>
    </source>
</reference>
<sequence length="72" mass="8865">MSLASYPENFKVYKCELYKRSKKNSRRKIDNAWEELVNEGVVLQFRKRKKRALFSRIFLQWNSLLKMISFRF</sequence>
<accession>A0ABZ2SNH4</accession>
<name>A0ABZ2SNH4_9ENTE</name>